<feature type="transmembrane region" description="Helical" evidence="1">
    <location>
        <begin position="31"/>
        <end position="47"/>
    </location>
</feature>
<evidence type="ECO:0000313" key="3">
    <source>
        <dbReference type="EMBL" id="KRL03553.1"/>
    </source>
</evidence>
<dbReference type="Proteomes" id="UP000051621">
    <property type="component" value="Unassembled WGS sequence"/>
</dbReference>
<organism evidence="3 4">
    <name type="scientific">Liquorilactobacillus capillatus DSM 19910</name>
    <dbReference type="NCBI Taxonomy" id="1423731"/>
    <lineage>
        <taxon>Bacteria</taxon>
        <taxon>Bacillati</taxon>
        <taxon>Bacillota</taxon>
        <taxon>Bacilli</taxon>
        <taxon>Lactobacillales</taxon>
        <taxon>Lactobacillaceae</taxon>
        <taxon>Liquorilactobacillus</taxon>
    </lineage>
</organism>
<dbReference type="PATRIC" id="fig|1423731.3.peg.1856"/>
<evidence type="ECO:0000256" key="1">
    <source>
        <dbReference type="SAM" id="Phobius"/>
    </source>
</evidence>
<feature type="transmembrane region" description="Helical" evidence="1">
    <location>
        <begin position="54"/>
        <end position="72"/>
    </location>
</feature>
<accession>A0A0R1M6P4</accession>
<sequence>MKRQRWFWGLLFLMSAVVLIAGQMGWISAQVSLWSIIITLFLIAALVQSLMHKAIAGIVFSLAFLSILYAEPLGIKHLVPWTILGAAVLVSIGLSLLFQTRPAAWSWGSHKNSFSRTTEARQDDSYVQLNGNMNSSIQYVQSKNFKRADIDASFSGMKVYFDNAVIAEDSAEINISAAYSGVELYFPKEWRVIDQVDSFLSGLDEKRRATVVNGPTVFLKGSLRLSGVTIHYV</sequence>
<keyword evidence="1" id="KW-1133">Transmembrane helix</keyword>
<feature type="transmembrane region" description="Helical" evidence="1">
    <location>
        <begin position="7"/>
        <end position="25"/>
    </location>
</feature>
<dbReference type="InterPro" id="IPR054331">
    <property type="entry name" value="LiaF_TM"/>
</dbReference>
<evidence type="ECO:0000259" key="2">
    <source>
        <dbReference type="Pfam" id="PF22570"/>
    </source>
</evidence>
<feature type="transmembrane region" description="Helical" evidence="1">
    <location>
        <begin position="78"/>
        <end position="98"/>
    </location>
</feature>
<evidence type="ECO:0000313" key="4">
    <source>
        <dbReference type="Proteomes" id="UP000051621"/>
    </source>
</evidence>
<keyword evidence="1" id="KW-0472">Membrane</keyword>
<dbReference type="Pfam" id="PF22570">
    <property type="entry name" value="LiaF-TM"/>
    <property type="match status" value="1"/>
</dbReference>
<gene>
    <name evidence="3" type="ORF">FC81_GL001807</name>
</gene>
<keyword evidence="1" id="KW-0812">Transmembrane</keyword>
<dbReference type="RefSeq" id="WP_057741700.1">
    <property type="nucleotide sequence ID" value="NZ_AZEF01000002.1"/>
</dbReference>
<dbReference type="OrthoDB" id="2249781at2"/>
<dbReference type="EMBL" id="AZEF01000002">
    <property type="protein sequence ID" value="KRL03553.1"/>
    <property type="molecule type" value="Genomic_DNA"/>
</dbReference>
<comment type="caution">
    <text evidence="3">The sequence shown here is derived from an EMBL/GenBank/DDBJ whole genome shotgun (WGS) entry which is preliminary data.</text>
</comment>
<keyword evidence="4" id="KW-1185">Reference proteome</keyword>
<feature type="domain" description="LiaF transmembrane" evidence="2">
    <location>
        <begin position="7"/>
        <end position="100"/>
    </location>
</feature>
<dbReference type="STRING" id="1423731.FC81_GL001807"/>
<name>A0A0R1M6P4_9LACO</name>
<reference evidence="3 4" key="1">
    <citation type="journal article" date="2015" name="Genome Announc.">
        <title>Expanding the biotechnology potential of lactobacilli through comparative genomics of 213 strains and associated genera.</title>
        <authorList>
            <person name="Sun Z."/>
            <person name="Harris H.M."/>
            <person name="McCann A."/>
            <person name="Guo C."/>
            <person name="Argimon S."/>
            <person name="Zhang W."/>
            <person name="Yang X."/>
            <person name="Jeffery I.B."/>
            <person name="Cooney J.C."/>
            <person name="Kagawa T.F."/>
            <person name="Liu W."/>
            <person name="Song Y."/>
            <person name="Salvetti E."/>
            <person name="Wrobel A."/>
            <person name="Rasinkangas P."/>
            <person name="Parkhill J."/>
            <person name="Rea M.C."/>
            <person name="O'Sullivan O."/>
            <person name="Ritari J."/>
            <person name="Douillard F.P."/>
            <person name="Paul Ross R."/>
            <person name="Yang R."/>
            <person name="Briner A.E."/>
            <person name="Felis G.E."/>
            <person name="de Vos W.M."/>
            <person name="Barrangou R."/>
            <person name="Klaenhammer T.R."/>
            <person name="Caufield P.W."/>
            <person name="Cui Y."/>
            <person name="Zhang H."/>
            <person name="O'Toole P.W."/>
        </authorList>
    </citation>
    <scope>NUCLEOTIDE SEQUENCE [LARGE SCALE GENOMIC DNA]</scope>
    <source>
        <strain evidence="3 4">DSM 19910</strain>
    </source>
</reference>
<dbReference type="AlphaFoldDB" id="A0A0R1M6P4"/>
<protein>
    <recommendedName>
        <fullName evidence="2">LiaF transmembrane domain-containing protein</fullName>
    </recommendedName>
</protein>
<proteinExistence type="predicted"/>